<dbReference type="GeneID" id="11520571"/>
<organism evidence="1 2">
    <name type="scientific">Thermothielavioides terrestris (strain ATCC 38088 / NRRL 8126)</name>
    <name type="common">Thielavia terrestris</name>
    <dbReference type="NCBI Taxonomy" id="578455"/>
    <lineage>
        <taxon>Eukaryota</taxon>
        <taxon>Fungi</taxon>
        <taxon>Dikarya</taxon>
        <taxon>Ascomycota</taxon>
        <taxon>Pezizomycotina</taxon>
        <taxon>Sordariomycetes</taxon>
        <taxon>Sordariomycetidae</taxon>
        <taxon>Sordariales</taxon>
        <taxon>Chaetomiaceae</taxon>
        <taxon>Thermothielavioides</taxon>
        <taxon>Thermothielavioides terrestris</taxon>
    </lineage>
</organism>
<dbReference type="eggNOG" id="ENOG502S6I1">
    <property type="taxonomic scope" value="Eukaryota"/>
</dbReference>
<gene>
    <name evidence="1" type="ORF">THITE_2113202</name>
</gene>
<evidence type="ECO:0008006" key="3">
    <source>
        <dbReference type="Google" id="ProtNLM"/>
    </source>
</evidence>
<dbReference type="Pfam" id="PF07247">
    <property type="entry name" value="AATase"/>
    <property type="match status" value="1"/>
</dbReference>
<dbReference type="HOGENOM" id="CLU_024469_0_1_1"/>
<dbReference type="Gene3D" id="3.30.559.30">
    <property type="entry name" value="Nonribosomal peptide synthetase, condensation domain"/>
    <property type="match status" value="1"/>
</dbReference>
<evidence type="ECO:0000313" key="2">
    <source>
        <dbReference type="Proteomes" id="UP000008181"/>
    </source>
</evidence>
<dbReference type="InterPro" id="IPR023213">
    <property type="entry name" value="CAT-like_dom_sf"/>
</dbReference>
<dbReference type="AlphaFoldDB" id="G2R204"/>
<dbReference type="InterPro" id="IPR010828">
    <property type="entry name" value="Atf2/Sli1-like"/>
</dbReference>
<proteinExistence type="predicted"/>
<dbReference type="SUPFAM" id="SSF52777">
    <property type="entry name" value="CoA-dependent acyltransferases"/>
    <property type="match status" value="2"/>
</dbReference>
<evidence type="ECO:0000313" key="1">
    <source>
        <dbReference type="EMBL" id="AEO65785.1"/>
    </source>
</evidence>
<dbReference type="PANTHER" id="PTHR28037:SF1">
    <property type="entry name" value="ALCOHOL O-ACETYLTRANSFERASE 1-RELATED"/>
    <property type="match status" value="1"/>
</dbReference>
<dbReference type="InterPro" id="IPR052058">
    <property type="entry name" value="Alcohol_O-acetyltransferase"/>
</dbReference>
<dbReference type="GO" id="GO:0008080">
    <property type="term" value="F:N-acetyltransferase activity"/>
    <property type="evidence" value="ECO:0007669"/>
    <property type="project" value="TreeGrafter"/>
</dbReference>
<keyword evidence="2" id="KW-1185">Reference proteome</keyword>
<dbReference type="Proteomes" id="UP000008181">
    <property type="component" value="Chromosome 2"/>
</dbReference>
<dbReference type="PANTHER" id="PTHR28037">
    <property type="entry name" value="ALCOHOL O-ACETYLTRANSFERASE 1-RELATED"/>
    <property type="match status" value="1"/>
</dbReference>
<dbReference type="RefSeq" id="XP_003652121.1">
    <property type="nucleotide sequence ID" value="XM_003652073.1"/>
</dbReference>
<reference evidence="1 2" key="1">
    <citation type="journal article" date="2011" name="Nat. Biotechnol.">
        <title>Comparative genomic analysis of the thermophilic biomass-degrading fungi Myceliophthora thermophila and Thielavia terrestris.</title>
        <authorList>
            <person name="Berka R.M."/>
            <person name="Grigoriev I.V."/>
            <person name="Otillar R."/>
            <person name="Salamov A."/>
            <person name="Grimwood J."/>
            <person name="Reid I."/>
            <person name="Ishmael N."/>
            <person name="John T."/>
            <person name="Darmond C."/>
            <person name="Moisan M.-C."/>
            <person name="Henrissat B."/>
            <person name="Coutinho P.M."/>
            <person name="Lombard V."/>
            <person name="Natvig D.O."/>
            <person name="Lindquist E."/>
            <person name="Schmutz J."/>
            <person name="Lucas S."/>
            <person name="Harris P."/>
            <person name="Powlowski J."/>
            <person name="Bellemare A."/>
            <person name="Taylor D."/>
            <person name="Butler G."/>
            <person name="de Vries R.P."/>
            <person name="Allijn I.E."/>
            <person name="van den Brink J."/>
            <person name="Ushinsky S."/>
            <person name="Storms R."/>
            <person name="Powell A.J."/>
            <person name="Paulsen I.T."/>
            <person name="Elbourne L.D.H."/>
            <person name="Baker S.E."/>
            <person name="Magnuson J."/>
            <person name="LaBoissiere S."/>
            <person name="Clutterbuck A.J."/>
            <person name="Martinez D."/>
            <person name="Wogulis M."/>
            <person name="de Leon A.L."/>
            <person name="Rey M.W."/>
            <person name="Tsang A."/>
        </authorList>
    </citation>
    <scope>NUCLEOTIDE SEQUENCE [LARGE SCALE GENOMIC DNA]</scope>
    <source>
        <strain evidence="2">ATCC 38088 / NRRL 8126</strain>
    </source>
</reference>
<name>G2R204_THETT</name>
<dbReference type="EMBL" id="CP003010">
    <property type="protein sequence ID" value="AEO65785.1"/>
    <property type="molecule type" value="Genomic_DNA"/>
</dbReference>
<sequence length="492" mass="53573">MVTSAPVVARPLGPCEIYSSSRHALGFYKCVANTCRYSVPLAQLGGQQAIRAVLQAAVARVVLAVPSLSVGIAGQDTSKPHFIQLPSIDLDNHIEWLARPSAEPEVQDASLLSILEDRHDRLWPDIERQPPWKLTVVVWDDVPQPGSLEVDIVFAVHHAIADGRSTGAFHTRLLNELNHPSGPPAQLSGPILDTTEVCGLTPPQEELVRFSLSWSFVLRTLWGALGPTWLQGRQPPAPWTGKVITREPCRTKLRLVTVPAVAVPRILAACRAHQTTLTPLLHALVLVSLARHVPREQAQAFSSSTPIDLRPFVETASQAGRSTWGVLVTTRSDTFDASTIATMRDGPSEDEIWKIAADLRRSMKRHLDNVPNDDIMGMLSWVGNWRQYWLAKVGKPREATWEVSNIGVIDGGLEQSQEATEGWKIQRSIMSQGATVAGAAVSINAAGVAGGEIGIALGWQDGIVETEIVHGLAADLQRCLDRLGRGQNLIEQ</sequence>
<dbReference type="OrthoDB" id="2150604at2759"/>
<dbReference type="Gene3D" id="3.30.559.10">
    <property type="entry name" value="Chloramphenicol acetyltransferase-like domain"/>
    <property type="match status" value="1"/>
</dbReference>
<accession>G2R204</accession>
<dbReference type="KEGG" id="ttt:THITE_2113202"/>
<protein>
    <recommendedName>
        <fullName evidence="3">Alcohol acetyltransferase</fullName>
    </recommendedName>
</protein>